<dbReference type="AlphaFoldDB" id="A0A1Z3N7B0"/>
<reference evidence="2 3" key="1">
    <citation type="submission" date="2017-04" db="EMBL/GenBank/DDBJ databases">
        <title>Whole genome sequence of Bdellovibrio bacteriovorus strain SSB218315.</title>
        <authorList>
            <person name="Oyedara O."/>
            <person name="Rodriguez-Perez M.A."/>
        </authorList>
    </citation>
    <scope>NUCLEOTIDE SEQUENCE [LARGE SCALE GENOMIC DNA]</scope>
    <source>
        <strain evidence="2 3">SSB218315</strain>
    </source>
</reference>
<name>A0A1Z3N7B0_BDEBC</name>
<organism evidence="2 3">
    <name type="scientific">Bdellovibrio bacteriovorus</name>
    <dbReference type="NCBI Taxonomy" id="959"/>
    <lineage>
        <taxon>Bacteria</taxon>
        <taxon>Pseudomonadati</taxon>
        <taxon>Bdellovibrionota</taxon>
        <taxon>Bdellovibrionia</taxon>
        <taxon>Bdellovibrionales</taxon>
        <taxon>Pseudobdellovibrionaceae</taxon>
        <taxon>Bdellovibrio</taxon>
    </lineage>
</organism>
<dbReference type="EMBL" id="CP020946">
    <property type="protein sequence ID" value="ASD63354.1"/>
    <property type="molecule type" value="Genomic_DNA"/>
</dbReference>
<dbReference type="OrthoDB" id="9342558at2"/>
<dbReference type="Proteomes" id="UP000197003">
    <property type="component" value="Chromosome"/>
</dbReference>
<dbReference type="PROSITE" id="PS51257">
    <property type="entry name" value="PROKAR_LIPOPROTEIN"/>
    <property type="match status" value="1"/>
</dbReference>
<keyword evidence="1" id="KW-0732">Signal</keyword>
<accession>A0A1Z3N7B0</accession>
<evidence type="ECO:0000313" key="2">
    <source>
        <dbReference type="EMBL" id="ASD63354.1"/>
    </source>
</evidence>
<sequence>MKNVLRVVLASVVATSFAACGGGGGGGGGGSAPVIYYPYETVYGDVCQTQEASPGCTFLKSTGERIKVTDDPDYNRGGYGSDDLWYVKFDSSGKAAVYNDLGVFQYYANVSEFAGYVGGTTIGVGTTGFYWEDITNGTYWLGKNGVLYNANSGESNYGQAINDKTSSSASDTNFAALNSDANKELVKMASDRLMKEYGFKQDKAVAVASALNSWAVAAAERGTTSEKDMDKTFKAVFGVQFSDALAAAKDLSFGDKSGMQDLTNRSAAALGLKPHQAQKFMKGMYKKALANWGYDESSFNW</sequence>
<feature type="signal peptide" evidence="1">
    <location>
        <begin position="1"/>
        <end position="18"/>
    </location>
</feature>
<evidence type="ECO:0000313" key="3">
    <source>
        <dbReference type="Proteomes" id="UP000197003"/>
    </source>
</evidence>
<evidence type="ECO:0000256" key="1">
    <source>
        <dbReference type="SAM" id="SignalP"/>
    </source>
</evidence>
<evidence type="ECO:0008006" key="4">
    <source>
        <dbReference type="Google" id="ProtNLM"/>
    </source>
</evidence>
<gene>
    <name evidence="2" type="ORF">B9G79_07090</name>
</gene>
<dbReference type="RefSeq" id="WP_088564899.1">
    <property type="nucleotide sequence ID" value="NZ_CP020946.1"/>
</dbReference>
<feature type="chain" id="PRO_5012983877" description="Lipoprotein" evidence="1">
    <location>
        <begin position="19"/>
        <end position="301"/>
    </location>
</feature>
<protein>
    <recommendedName>
        <fullName evidence="4">Lipoprotein</fullName>
    </recommendedName>
</protein>
<proteinExistence type="predicted"/>